<reference evidence="2 3" key="1">
    <citation type="journal article" date="2015" name="Genome Announc.">
        <title>Expanding the biotechnology potential of lactobacilli through comparative genomics of 213 strains and associated genera.</title>
        <authorList>
            <person name="Sun Z."/>
            <person name="Harris H.M."/>
            <person name="McCann A."/>
            <person name="Guo C."/>
            <person name="Argimon S."/>
            <person name="Zhang W."/>
            <person name="Yang X."/>
            <person name="Jeffery I.B."/>
            <person name="Cooney J.C."/>
            <person name="Kagawa T.F."/>
            <person name="Liu W."/>
            <person name="Song Y."/>
            <person name="Salvetti E."/>
            <person name="Wrobel A."/>
            <person name="Rasinkangas P."/>
            <person name="Parkhill J."/>
            <person name="Rea M.C."/>
            <person name="O'Sullivan O."/>
            <person name="Ritari J."/>
            <person name="Douillard F.P."/>
            <person name="Paul Ross R."/>
            <person name="Yang R."/>
            <person name="Briner A.E."/>
            <person name="Felis G.E."/>
            <person name="de Vos W.M."/>
            <person name="Barrangou R."/>
            <person name="Klaenhammer T.R."/>
            <person name="Caufield P.W."/>
            <person name="Cui Y."/>
            <person name="Zhang H."/>
            <person name="O'Toole P.W."/>
        </authorList>
    </citation>
    <scope>NUCLEOTIDE SEQUENCE [LARGE SCALE GENOMIC DNA]</scope>
    <source>
        <strain evidence="2 3">DSM 20444</strain>
    </source>
</reference>
<feature type="region of interest" description="Disordered" evidence="1">
    <location>
        <begin position="113"/>
        <end position="145"/>
    </location>
</feature>
<dbReference type="GeneID" id="98317477"/>
<organism evidence="2 3">
    <name type="scientific">Liquorilactobacillus mali KCTC 3596 = DSM 20444</name>
    <dbReference type="NCBI Taxonomy" id="1046596"/>
    <lineage>
        <taxon>Bacteria</taxon>
        <taxon>Bacillati</taxon>
        <taxon>Bacillota</taxon>
        <taxon>Bacilli</taxon>
        <taxon>Lactobacillales</taxon>
        <taxon>Lactobacillaceae</taxon>
        <taxon>Liquorilactobacillus</taxon>
    </lineage>
</organism>
<keyword evidence="3" id="KW-1185">Reference proteome</keyword>
<proteinExistence type="predicted"/>
<name>J0L097_9LACO</name>
<sequence length="201" mass="22395">MKKNRVPIILVIVFICLLIVGNWQIGQALKHEKDKNQALTERLKQQEVTIANAKESSATSNKTSSTVEKTVTDSTKNISSNLAAFLQNLYASKNKNLEERYKKISPFLTGDAVNQLKPSGTSDSDSQDDGYTPTTISDIQTFNSGDSKNQEAVTFYKMENKVGDTTKEVNMIMRTKLVKSGQEWLISKIEYNTGYEPNGSN</sequence>
<dbReference type="OrthoDB" id="2284642at2"/>
<evidence type="ECO:0000313" key="2">
    <source>
        <dbReference type="EMBL" id="KRN08937.1"/>
    </source>
</evidence>
<protein>
    <submittedName>
        <fullName evidence="2">Uncharacterized protein</fullName>
    </submittedName>
</protein>
<evidence type="ECO:0000256" key="1">
    <source>
        <dbReference type="SAM" id="MobiDB-lite"/>
    </source>
</evidence>
<feature type="compositionally biased region" description="Polar residues" evidence="1">
    <location>
        <begin position="132"/>
        <end position="145"/>
    </location>
</feature>
<accession>J0L097</accession>
<dbReference type="EMBL" id="AYYH01000040">
    <property type="protein sequence ID" value="KRN08937.1"/>
    <property type="molecule type" value="Genomic_DNA"/>
</dbReference>
<feature type="region of interest" description="Disordered" evidence="1">
    <location>
        <begin position="50"/>
        <end position="70"/>
    </location>
</feature>
<evidence type="ECO:0000313" key="3">
    <source>
        <dbReference type="Proteomes" id="UP000050898"/>
    </source>
</evidence>
<dbReference type="PATRIC" id="fig|1046596.6.peg.1730"/>
<dbReference type="AlphaFoldDB" id="J0L097"/>
<comment type="caution">
    <text evidence="2">The sequence shown here is derived from an EMBL/GenBank/DDBJ whole genome shotgun (WGS) entry which is preliminary data.</text>
</comment>
<dbReference type="Proteomes" id="UP000050898">
    <property type="component" value="Unassembled WGS sequence"/>
</dbReference>
<gene>
    <name evidence="2" type="ORF">FD00_GL001645</name>
</gene>
<dbReference type="RefSeq" id="WP_003688383.1">
    <property type="nucleotide sequence ID" value="NZ_AKKT01000051.1"/>
</dbReference>